<evidence type="ECO:0000256" key="2">
    <source>
        <dbReference type="ARBA" id="ARBA00022475"/>
    </source>
</evidence>
<keyword evidence="5 6" id="KW-0472">Membrane</keyword>
<keyword evidence="2" id="KW-1003">Cell membrane</keyword>
<keyword evidence="4 6" id="KW-1133">Transmembrane helix</keyword>
<accession>A0A1J5TKH1</accession>
<organism evidence="7 8">
    <name type="scientific">Marine Group III euryarchaeote CG-Epi2</name>
    <dbReference type="NCBI Taxonomy" id="1888996"/>
    <lineage>
        <taxon>Archaea</taxon>
        <taxon>Methanobacteriati</taxon>
        <taxon>Thermoplasmatota</taxon>
        <taxon>Thermoplasmata</taxon>
        <taxon>Candidatus Thermoprofundales</taxon>
    </lineage>
</organism>
<feature type="transmembrane region" description="Helical" evidence="6">
    <location>
        <begin position="180"/>
        <end position="198"/>
    </location>
</feature>
<feature type="transmembrane region" description="Helical" evidence="6">
    <location>
        <begin position="34"/>
        <end position="58"/>
    </location>
</feature>
<evidence type="ECO:0000256" key="4">
    <source>
        <dbReference type="ARBA" id="ARBA00022989"/>
    </source>
</evidence>
<reference evidence="7 8" key="1">
    <citation type="submission" date="2016-08" db="EMBL/GenBank/DDBJ databases">
        <title>New Insights into Marine Group III Euryarchaeota, from dark to light.</title>
        <authorList>
            <person name="Haro-Moreno J.M."/>
            <person name="Rodriguez-Valera F."/>
            <person name="Lopez-Garcia P."/>
            <person name="Moreira D."/>
            <person name="Martin-Cuadrado A.B."/>
        </authorList>
    </citation>
    <scope>NUCLEOTIDE SEQUENCE [LARGE SCALE GENOMIC DNA]</scope>
    <source>
        <strain evidence="7">CG-Epi2</strain>
    </source>
</reference>
<evidence type="ECO:0008006" key="9">
    <source>
        <dbReference type="Google" id="ProtNLM"/>
    </source>
</evidence>
<dbReference type="PANTHER" id="PTHR30086">
    <property type="entry name" value="ARGININE EXPORTER PROTEIN ARGO"/>
    <property type="match status" value="1"/>
</dbReference>
<dbReference type="GO" id="GO:0015171">
    <property type="term" value="F:amino acid transmembrane transporter activity"/>
    <property type="evidence" value="ECO:0007669"/>
    <property type="project" value="TreeGrafter"/>
</dbReference>
<evidence type="ECO:0000256" key="6">
    <source>
        <dbReference type="SAM" id="Phobius"/>
    </source>
</evidence>
<sequence>MNLAFLSGFFLSLSLIVAIGPQNAFVLRQGLLRQHVFPVAVFCAVSDIILINIGVFGFGSIISEIVWLSNYMFMIGGIWLAGYGFLRLRGAYLADSYLEATSSDVPDVKLALTNCAALTWLNPHVYIDTLLLIGTVSIRFDNTIQFSAGASLASIIFFFSLAFGARLLSPLMTSRKAWQTLDVLIALVMFVLSYSMFLEVF</sequence>
<dbReference type="Proteomes" id="UP000183615">
    <property type="component" value="Unassembled WGS sequence"/>
</dbReference>
<protein>
    <recommendedName>
        <fullName evidence="9">Amino acid transporter</fullName>
    </recommendedName>
</protein>
<evidence type="ECO:0000313" key="8">
    <source>
        <dbReference type="Proteomes" id="UP000183615"/>
    </source>
</evidence>
<dbReference type="InterPro" id="IPR001123">
    <property type="entry name" value="LeuE-type"/>
</dbReference>
<proteinExistence type="predicted"/>
<dbReference type="AlphaFoldDB" id="A0A1J5TKH1"/>
<evidence type="ECO:0000256" key="1">
    <source>
        <dbReference type="ARBA" id="ARBA00004651"/>
    </source>
</evidence>
<gene>
    <name evidence="7" type="ORF">BET99_02370</name>
</gene>
<keyword evidence="3 6" id="KW-0812">Transmembrane</keyword>
<feature type="transmembrane region" description="Helical" evidence="6">
    <location>
        <begin position="65"/>
        <end position="86"/>
    </location>
</feature>
<name>A0A1J5TKH1_9ARCH</name>
<evidence type="ECO:0000256" key="5">
    <source>
        <dbReference type="ARBA" id="ARBA00023136"/>
    </source>
</evidence>
<feature type="transmembrane region" description="Helical" evidence="6">
    <location>
        <begin position="146"/>
        <end position="168"/>
    </location>
</feature>
<evidence type="ECO:0000313" key="7">
    <source>
        <dbReference type="EMBL" id="OIR21466.1"/>
    </source>
</evidence>
<comment type="caution">
    <text evidence="7">The sequence shown here is derived from an EMBL/GenBank/DDBJ whole genome shotgun (WGS) entry which is preliminary data.</text>
</comment>
<comment type="subcellular location">
    <subcellularLocation>
        <location evidence="1">Cell membrane</location>
        <topology evidence="1">Multi-pass membrane protein</topology>
    </subcellularLocation>
</comment>
<dbReference type="PANTHER" id="PTHR30086:SF20">
    <property type="entry name" value="ARGININE EXPORTER PROTEIN ARGO-RELATED"/>
    <property type="match status" value="1"/>
</dbReference>
<dbReference type="EMBL" id="MIYZ01000041">
    <property type="protein sequence ID" value="OIR21466.1"/>
    <property type="molecule type" value="Genomic_DNA"/>
</dbReference>
<dbReference type="GO" id="GO:0005886">
    <property type="term" value="C:plasma membrane"/>
    <property type="evidence" value="ECO:0007669"/>
    <property type="project" value="UniProtKB-SubCell"/>
</dbReference>
<dbReference type="Pfam" id="PF01810">
    <property type="entry name" value="LysE"/>
    <property type="match status" value="1"/>
</dbReference>
<evidence type="ECO:0000256" key="3">
    <source>
        <dbReference type="ARBA" id="ARBA00022692"/>
    </source>
</evidence>